<dbReference type="InterPro" id="IPR006253">
    <property type="entry name" value="Malate_synthG"/>
</dbReference>
<dbReference type="GO" id="GO:0005829">
    <property type="term" value="C:cytosol"/>
    <property type="evidence" value="ECO:0007669"/>
    <property type="project" value="TreeGrafter"/>
</dbReference>
<feature type="non-terminal residue" evidence="2">
    <location>
        <position position="128"/>
    </location>
</feature>
<dbReference type="InterPro" id="IPR046363">
    <property type="entry name" value="MS_N_TIM-barrel_dom"/>
</dbReference>
<dbReference type="SUPFAM" id="SSF51645">
    <property type="entry name" value="Malate synthase G"/>
    <property type="match status" value="1"/>
</dbReference>
<dbReference type="AlphaFoldDB" id="A0A820NFU6"/>
<dbReference type="GO" id="GO:0006097">
    <property type="term" value="P:glyoxylate cycle"/>
    <property type="evidence" value="ECO:0007669"/>
    <property type="project" value="InterPro"/>
</dbReference>
<proteinExistence type="predicted"/>
<dbReference type="GO" id="GO:0009436">
    <property type="term" value="P:glyoxylate catabolic process"/>
    <property type="evidence" value="ECO:0007669"/>
    <property type="project" value="TreeGrafter"/>
</dbReference>
<protein>
    <recommendedName>
        <fullName evidence="1">Malate synthase N-terminal domain-containing protein</fullName>
    </recommendedName>
</protein>
<dbReference type="InterPro" id="IPR011076">
    <property type="entry name" value="Malate_synth_sf"/>
</dbReference>
<dbReference type="PANTHER" id="PTHR42739:SF1">
    <property type="entry name" value="MALATE SYNTHASE G"/>
    <property type="match status" value="1"/>
</dbReference>
<dbReference type="Pfam" id="PF20656">
    <property type="entry name" value="MS_N"/>
    <property type="match status" value="1"/>
</dbReference>
<dbReference type="PANTHER" id="PTHR42739">
    <property type="entry name" value="MALATE SYNTHASE G"/>
    <property type="match status" value="1"/>
</dbReference>
<feature type="domain" description="Malate synthase N-terminal" evidence="1">
    <location>
        <begin position="19"/>
        <end position="74"/>
    </location>
</feature>
<evidence type="ECO:0000313" key="2">
    <source>
        <dbReference type="EMBL" id="CAF4388525.1"/>
    </source>
</evidence>
<evidence type="ECO:0000313" key="3">
    <source>
        <dbReference type="Proteomes" id="UP000663844"/>
    </source>
</evidence>
<accession>A0A820NFU6</accession>
<sequence length="128" mass="14863">MANEYVRVGTLKISKILLNFVNQEVLPDLNINEDAFWSGAESIITELSPENRRLLNIRDCLQAQIDEWHRTHPGKYRDISEYKQFLYDIGYLSPRYNDENIQINTNNVDDEIAIQAAPQLVVPLMNAR</sequence>
<evidence type="ECO:0000259" key="1">
    <source>
        <dbReference type="Pfam" id="PF20656"/>
    </source>
</evidence>
<dbReference type="Proteomes" id="UP000663844">
    <property type="component" value="Unassembled WGS sequence"/>
</dbReference>
<dbReference type="Gene3D" id="3.20.20.360">
    <property type="entry name" value="Malate synthase, domain 3"/>
    <property type="match status" value="1"/>
</dbReference>
<reference evidence="2" key="1">
    <citation type="submission" date="2021-02" db="EMBL/GenBank/DDBJ databases">
        <authorList>
            <person name="Nowell W R."/>
        </authorList>
    </citation>
    <scope>NUCLEOTIDE SEQUENCE</scope>
</reference>
<dbReference type="EMBL" id="CAJOAZ010024895">
    <property type="protein sequence ID" value="CAF4388525.1"/>
    <property type="molecule type" value="Genomic_DNA"/>
</dbReference>
<dbReference type="InterPro" id="IPR048356">
    <property type="entry name" value="MS_N"/>
</dbReference>
<name>A0A820NFU6_9BILA</name>
<dbReference type="GO" id="GO:0004474">
    <property type="term" value="F:malate synthase activity"/>
    <property type="evidence" value="ECO:0007669"/>
    <property type="project" value="InterPro"/>
</dbReference>
<gene>
    <name evidence="2" type="ORF">OXD698_LOCUS50766</name>
</gene>
<dbReference type="GO" id="GO:0000287">
    <property type="term" value="F:magnesium ion binding"/>
    <property type="evidence" value="ECO:0007669"/>
    <property type="project" value="TreeGrafter"/>
</dbReference>
<comment type="caution">
    <text evidence="2">The sequence shown here is derived from an EMBL/GenBank/DDBJ whole genome shotgun (WGS) entry which is preliminary data.</text>
</comment>
<organism evidence="2 3">
    <name type="scientific">Adineta steineri</name>
    <dbReference type="NCBI Taxonomy" id="433720"/>
    <lineage>
        <taxon>Eukaryota</taxon>
        <taxon>Metazoa</taxon>
        <taxon>Spiralia</taxon>
        <taxon>Gnathifera</taxon>
        <taxon>Rotifera</taxon>
        <taxon>Eurotatoria</taxon>
        <taxon>Bdelloidea</taxon>
        <taxon>Adinetida</taxon>
        <taxon>Adinetidae</taxon>
        <taxon>Adineta</taxon>
    </lineage>
</organism>